<name>A0ABY3ZEH8_STRRM</name>
<proteinExistence type="predicted"/>
<dbReference type="Proteomes" id="UP000829494">
    <property type="component" value="Plasmid pSRIMR7"/>
</dbReference>
<sequence length="144" mass="15181">MSARSTGPDDRDLLEVTVSLARRTLMEAAAARFGWQRAYGETTAVDALLTEQTDTAYAQAADHAALATAKNDNALAVQPGVLDARGRVLADVLYLEGVLAGARNRRLAPELIARLEDAVGLGHELTVLLADTVRTTAVHTASGT</sequence>
<keyword evidence="2" id="KW-1185">Reference proteome</keyword>
<evidence type="ECO:0000313" key="1">
    <source>
        <dbReference type="EMBL" id="UNZ08721.1"/>
    </source>
</evidence>
<dbReference type="RefSeq" id="WP_003979038.1">
    <property type="nucleotide sequence ID" value="NZ_CP043496.1"/>
</dbReference>
<organism evidence="1 2">
    <name type="scientific">Streptomyces rimosus subsp. rimosus</name>
    <dbReference type="NCBI Taxonomy" id="132474"/>
    <lineage>
        <taxon>Bacteria</taxon>
        <taxon>Bacillati</taxon>
        <taxon>Actinomycetota</taxon>
        <taxon>Actinomycetes</taxon>
        <taxon>Kitasatosporales</taxon>
        <taxon>Streptomycetaceae</taxon>
        <taxon>Streptomyces</taxon>
    </lineage>
</organism>
<evidence type="ECO:0000313" key="2">
    <source>
        <dbReference type="Proteomes" id="UP000829494"/>
    </source>
</evidence>
<keyword evidence="1" id="KW-0614">Plasmid</keyword>
<reference evidence="1 2" key="1">
    <citation type="submission" date="2022-03" db="EMBL/GenBank/DDBJ databases">
        <title>Complete genome of Streptomyces rimosus ssp. rimosus R7 (=ATCC 10970).</title>
        <authorList>
            <person name="Beganovic S."/>
            <person name="Ruckert C."/>
            <person name="Busche T."/>
            <person name="Kalinowski J."/>
            <person name="Wittmann C."/>
        </authorList>
    </citation>
    <scope>NUCLEOTIDE SEQUENCE [LARGE SCALE GENOMIC DNA]</scope>
    <source>
        <strain evidence="1 2">R7</strain>
        <plasmid evidence="1 2">pSRIMR7</plasmid>
    </source>
</reference>
<gene>
    <name evidence="1" type="ORF">SRIMR7_41880</name>
</gene>
<accession>A0ABY3ZEH8</accession>
<protein>
    <submittedName>
        <fullName evidence="1">Uncharacterized protein</fullName>
    </submittedName>
</protein>
<geneLocation type="plasmid" evidence="1 2">
    <name>pSRIMR7</name>
</geneLocation>
<dbReference type="GeneID" id="66860559"/>
<dbReference type="EMBL" id="CP094299">
    <property type="protein sequence ID" value="UNZ08721.1"/>
    <property type="molecule type" value="Genomic_DNA"/>
</dbReference>